<keyword evidence="5" id="KW-1185">Reference proteome</keyword>
<evidence type="ECO:0000256" key="1">
    <source>
        <dbReference type="ARBA" id="ARBA00009670"/>
    </source>
</evidence>
<dbReference type="EMBL" id="BDGG01000004">
    <property type="protein sequence ID" value="GAU97709.1"/>
    <property type="molecule type" value="Genomic_DNA"/>
</dbReference>
<dbReference type="InterPro" id="IPR004147">
    <property type="entry name" value="ABC1_dom"/>
</dbReference>
<dbReference type="Pfam" id="PF03109">
    <property type="entry name" value="ABC1"/>
    <property type="match status" value="1"/>
</dbReference>
<dbReference type="SUPFAM" id="SSF56112">
    <property type="entry name" value="Protein kinase-like (PK-like)"/>
    <property type="match status" value="1"/>
</dbReference>
<dbReference type="AlphaFoldDB" id="A0A1D1V7N2"/>
<feature type="transmembrane region" description="Helical" evidence="2">
    <location>
        <begin position="81"/>
        <end position="100"/>
    </location>
</feature>
<dbReference type="InterPro" id="IPR045307">
    <property type="entry name" value="ADCK1_dom"/>
</dbReference>
<dbReference type="PANTHER" id="PTHR43173:SF28">
    <property type="entry name" value="AARF DOMAIN CONTAINING KINASE 5"/>
    <property type="match status" value="1"/>
</dbReference>
<reference evidence="4 5" key="1">
    <citation type="journal article" date="2016" name="Nat. Commun.">
        <title>Extremotolerant tardigrade genome and improved radiotolerance of human cultured cells by tardigrade-unique protein.</title>
        <authorList>
            <person name="Hashimoto T."/>
            <person name="Horikawa D.D."/>
            <person name="Saito Y."/>
            <person name="Kuwahara H."/>
            <person name="Kozuka-Hata H."/>
            <person name="Shin-I T."/>
            <person name="Minakuchi Y."/>
            <person name="Ohishi K."/>
            <person name="Motoyama A."/>
            <person name="Aizu T."/>
            <person name="Enomoto A."/>
            <person name="Kondo K."/>
            <person name="Tanaka S."/>
            <person name="Hara Y."/>
            <person name="Koshikawa S."/>
            <person name="Sagara H."/>
            <person name="Miura T."/>
            <person name="Yokobori S."/>
            <person name="Miyagawa K."/>
            <person name="Suzuki Y."/>
            <person name="Kubo T."/>
            <person name="Oyama M."/>
            <person name="Kohara Y."/>
            <person name="Fujiyama A."/>
            <person name="Arakawa K."/>
            <person name="Katayama T."/>
            <person name="Toyoda A."/>
            <person name="Kunieda T."/>
        </authorList>
    </citation>
    <scope>NUCLEOTIDE SEQUENCE [LARGE SCALE GENOMIC DNA]</scope>
    <source>
        <strain evidence="4 5">YOKOZUNA-1</strain>
    </source>
</reference>
<keyword evidence="2" id="KW-1133">Transmembrane helix</keyword>
<evidence type="ECO:0000259" key="3">
    <source>
        <dbReference type="Pfam" id="PF03109"/>
    </source>
</evidence>
<protein>
    <recommendedName>
        <fullName evidence="3">ABC1 atypical kinase-like domain-containing protein</fullName>
    </recommendedName>
</protein>
<dbReference type="CDD" id="cd13969">
    <property type="entry name" value="ADCK1-like"/>
    <property type="match status" value="1"/>
</dbReference>
<dbReference type="InterPro" id="IPR011009">
    <property type="entry name" value="Kinase-like_dom_sf"/>
</dbReference>
<evidence type="ECO:0000313" key="5">
    <source>
        <dbReference type="Proteomes" id="UP000186922"/>
    </source>
</evidence>
<dbReference type="STRING" id="947166.A0A1D1V7N2"/>
<keyword evidence="2" id="KW-0472">Membrane</keyword>
<organism evidence="4 5">
    <name type="scientific">Ramazzottius varieornatus</name>
    <name type="common">Water bear</name>
    <name type="synonym">Tardigrade</name>
    <dbReference type="NCBI Taxonomy" id="947166"/>
    <lineage>
        <taxon>Eukaryota</taxon>
        <taxon>Metazoa</taxon>
        <taxon>Ecdysozoa</taxon>
        <taxon>Tardigrada</taxon>
        <taxon>Eutardigrada</taxon>
        <taxon>Parachela</taxon>
        <taxon>Hypsibioidea</taxon>
        <taxon>Ramazzottiidae</taxon>
        <taxon>Ramazzottius</taxon>
    </lineage>
</organism>
<dbReference type="InterPro" id="IPR051130">
    <property type="entry name" value="Mito_struct-func_regulator"/>
</dbReference>
<keyword evidence="2" id="KW-0812">Transmembrane</keyword>
<sequence>MHRRIGLEPAGPSTLSSRAKEASFIQCIPAASRYSRLLLTGIHFRVAYQSMRNAHNGSLTADGRFSTTLHSLYNRIPVRRLLWVPVVLGTVFAGGVYLSVHPDYTEKRRIILTAKGFQRFLRTASIGTTISWDYYWSLRGLDSSSPEYERALSACHDRSSHRLLAGCLLNGGLYVKLGQGLCSMDHILPKEYISTLSTLQDRALARQYNEIEQLMVEEFGRKPDVVFKTFDRLPIAAASLAQVHRATTHDGYDVAVKCQYPDLRDRFVGDLRAVDILLRVIETMHPKFGLRWVLDELKDTLAEELNFEHEAKNSEKCRRDLWRLKRFLHIPDVHWDLTTQRVMTTEFIGNTCTVTDVTSLRNMGLNVAEVNKNLIRIFGEQIFISGFVHADPHPGNVLVRNVKGRAQMVLLDHGLYESMKDVDRQNLCRLWKAIVLNDKAEMKTYSSLLGVEDYEMLCEILLQRPLSLDIGASANAMKSGGSMKDASDYMQQMAQDRFDQIMKVLKSMPKAMLLIMRNLNTVRSICAVHGFPVDRFTVNARIAVRGIHHENLPEVVLTDGNQSVVAVQERPLRTRKWSLRKFFSRVFFEWSLFLRRLYITSVITYLRALHFLGRIPDVEGIIQFLR</sequence>
<dbReference type="Proteomes" id="UP000186922">
    <property type="component" value="Unassembled WGS sequence"/>
</dbReference>
<evidence type="ECO:0000256" key="2">
    <source>
        <dbReference type="SAM" id="Phobius"/>
    </source>
</evidence>
<accession>A0A1D1V7N2</accession>
<name>A0A1D1V7N2_RAMVA</name>
<evidence type="ECO:0000313" key="4">
    <source>
        <dbReference type="EMBL" id="GAU97709.1"/>
    </source>
</evidence>
<feature type="domain" description="ABC1 atypical kinase-like" evidence="3">
    <location>
        <begin position="199"/>
        <end position="445"/>
    </location>
</feature>
<dbReference type="OrthoDB" id="427480at2759"/>
<comment type="caution">
    <text evidence="4">The sequence shown here is derived from an EMBL/GenBank/DDBJ whole genome shotgun (WGS) entry which is preliminary data.</text>
</comment>
<comment type="similarity">
    <text evidence="1">Belongs to the protein kinase superfamily. ADCK protein kinase family.</text>
</comment>
<gene>
    <name evidence="4" type="primary">RvY_08959-1</name>
    <name evidence="4" type="synonym">RvY_08959.1</name>
    <name evidence="4" type="ORF">RvY_08959</name>
</gene>
<dbReference type="PANTHER" id="PTHR43173">
    <property type="entry name" value="ABC1 FAMILY PROTEIN"/>
    <property type="match status" value="1"/>
</dbReference>
<proteinExistence type="inferred from homology"/>